<evidence type="ECO:0000256" key="3">
    <source>
        <dbReference type="ARBA" id="ARBA00022475"/>
    </source>
</evidence>
<keyword evidence="5 7" id="KW-1133">Transmembrane helix</keyword>
<name>A0ABT5DTV9_9BACT</name>
<dbReference type="Pfam" id="PF00528">
    <property type="entry name" value="BPD_transp_1"/>
    <property type="match status" value="1"/>
</dbReference>
<evidence type="ECO:0000313" key="10">
    <source>
        <dbReference type="EMBL" id="MDC0717034.1"/>
    </source>
</evidence>
<proteinExistence type="predicted"/>
<feature type="domain" description="ABC transporter type 1 GsiC-like N-terminal" evidence="9">
    <location>
        <begin position="13"/>
        <end position="78"/>
    </location>
</feature>
<keyword evidence="2" id="KW-0813">Transport</keyword>
<dbReference type="PANTHER" id="PTHR43163:SF6">
    <property type="entry name" value="DIPEPTIDE TRANSPORT SYSTEM PERMEASE PROTEIN DPPB-RELATED"/>
    <property type="match status" value="1"/>
</dbReference>
<feature type="domain" description="ABC transmembrane type-1" evidence="8">
    <location>
        <begin position="124"/>
        <end position="316"/>
    </location>
</feature>
<dbReference type="PANTHER" id="PTHR43163">
    <property type="entry name" value="DIPEPTIDE TRANSPORT SYSTEM PERMEASE PROTEIN DPPB-RELATED"/>
    <property type="match status" value="1"/>
</dbReference>
<sequence length="320" mass="33808">MSARPASIPWPAVLRRLVVAVASLALVAVLVFLTFEWLADPAALRLGRGASPEARESLRVAMGLDRSFGTRLLEHVARAITFDFGASQARGAPAGPLMLQALGPTLAYALPGWLLGTAAAVNGGLAAARRRAVDRALSGLSTAVLSTSSVIVVVLAQHVLAHRLGWFPVLGWPLAGADKSPLAYVMLPALVWALLQWGPDVRHYRAVFERELAAPHLDGLRARGVPERRIAGHVLRAAVGPVVARIGQRISHVVVGSVVIEELFNIPGLGALLVAAIHEADAALVQAIAVATAAVTIAGQALCDAVVWWIDPRVRRRDVN</sequence>
<evidence type="ECO:0000256" key="5">
    <source>
        <dbReference type="ARBA" id="ARBA00022989"/>
    </source>
</evidence>
<dbReference type="InterPro" id="IPR000515">
    <property type="entry name" value="MetI-like"/>
</dbReference>
<protein>
    <submittedName>
        <fullName evidence="10">ABC transporter permease</fullName>
    </submittedName>
</protein>
<evidence type="ECO:0000256" key="4">
    <source>
        <dbReference type="ARBA" id="ARBA00022692"/>
    </source>
</evidence>
<keyword evidence="6 7" id="KW-0472">Membrane</keyword>
<comment type="caution">
    <text evidence="10">The sequence shown here is derived from an EMBL/GenBank/DDBJ whole genome shotgun (WGS) entry which is preliminary data.</text>
</comment>
<dbReference type="Proteomes" id="UP001221686">
    <property type="component" value="Unassembled WGS sequence"/>
</dbReference>
<evidence type="ECO:0000259" key="8">
    <source>
        <dbReference type="Pfam" id="PF00528"/>
    </source>
</evidence>
<dbReference type="RefSeq" id="WP_272085519.1">
    <property type="nucleotide sequence ID" value="NZ_JAQNDL010000001.1"/>
</dbReference>
<dbReference type="Gene3D" id="1.10.3720.10">
    <property type="entry name" value="MetI-like"/>
    <property type="match status" value="1"/>
</dbReference>
<keyword evidence="4 7" id="KW-0812">Transmembrane</keyword>
<dbReference type="InterPro" id="IPR035906">
    <property type="entry name" value="MetI-like_sf"/>
</dbReference>
<dbReference type="SUPFAM" id="SSF161098">
    <property type="entry name" value="MetI-like"/>
    <property type="match status" value="1"/>
</dbReference>
<feature type="transmembrane region" description="Helical" evidence="7">
    <location>
        <begin position="181"/>
        <end position="198"/>
    </location>
</feature>
<feature type="transmembrane region" description="Helical" evidence="7">
    <location>
        <begin position="253"/>
        <end position="277"/>
    </location>
</feature>
<dbReference type="EMBL" id="JAQNDL010000001">
    <property type="protein sequence ID" value="MDC0717034.1"/>
    <property type="molecule type" value="Genomic_DNA"/>
</dbReference>
<accession>A0ABT5DTV9</accession>
<comment type="subcellular location">
    <subcellularLocation>
        <location evidence="1">Cell membrane</location>
        <topology evidence="1">Multi-pass membrane protein</topology>
    </subcellularLocation>
</comment>
<gene>
    <name evidence="10" type="ORF">POL25_09030</name>
</gene>
<evidence type="ECO:0000313" key="11">
    <source>
        <dbReference type="Proteomes" id="UP001221686"/>
    </source>
</evidence>
<feature type="transmembrane region" description="Helical" evidence="7">
    <location>
        <begin position="283"/>
        <end position="310"/>
    </location>
</feature>
<evidence type="ECO:0000256" key="1">
    <source>
        <dbReference type="ARBA" id="ARBA00004651"/>
    </source>
</evidence>
<keyword evidence="3" id="KW-1003">Cell membrane</keyword>
<feature type="transmembrane region" description="Helical" evidence="7">
    <location>
        <begin position="12"/>
        <end position="35"/>
    </location>
</feature>
<evidence type="ECO:0000256" key="6">
    <source>
        <dbReference type="ARBA" id="ARBA00023136"/>
    </source>
</evidence>
<keyword evidence="11" id="KW-1185">Reference proteome</keyword>
<feature type="transmembrane region" description="Helical" evidence="7">
    <location>
        <begin position="106"/>
        <end position="128"/>
    </location>
</feature>
<evidence type="ECO:0000256" key="2">
    <source>
        <dbReference type="ARBA" id="ARBA00022448"/>
    </source>
</evidence>
<evidence type="ECO:0000259" key="9">
    <source>
        <dbReference type="Pfam" id="PF19300"/>
    </source>
</evidence>
<reference evidence="10 11" key="1">
    <citation type="submission" date="2022-11" db="EMBL/GenBank/DDBJ databases">
        <title>Minimal conservation of predation-associated metabolite biosynthetic gene clusters underscores biosynthetic potential of Myxococcota including descriptions for ten novel species: Archangium lansinium sp. nov., Myxococcus landrumus sp. nov., Nannocystis bai.</title>
        <authorList>
            <person name="Ahearne A."/>
            <person name="Stevens C."/>
            <person name="Dowd S."/>
        </authorList>
    </citation>
    <scope>NUCLEOTIDE SEQUENCE [LARGE SCALE GENOMIC DNA]</scope>
    <source>
        <strain evidence="10 11">BB15-2</strain>
    </source>
</reference>
<evidence type="ECO:0000256" key="7">
    <source>
        <dbReference type="SAM" id="Phobius"/>
    </source>
</evidence>
<feature type="transmembrane region" description="Helical" evidence="7">
    <location>
        <begin position="140"/>
        <end position="161"/>
    </location>
</feature>
<dbReference type="Pfam" id="PF19300">
    <property type="entry name" value="BPD_transp_1_N"/>
    <property type="match status" value="1"/>
</dbReference>
<organism evidence="10 11">
    <name type="scientific">Nannocystis bainbridge</name>
    <dbReference type="NCBI Taxonomy" id="2995303"/>
    <lineage>
        <taxon>Bacteria</taxon>
        <taxon>Pseudomonadati</taxon>
        <taxon>Myxococcota</taxon>
        <taxon>Polyangia</taxon>
        <taxon>Nannocystales</taxon>
        <taxon>Nannocystaceae</taxon>
        <taxon>Nannocystis</taxon>
    </lineage>
</organism>
<dbReference type="InterPro" id="IPR045621">
    <property type="entry name" value="BPD_transp_1_N"/>
</dbReference>